<name>A0AAD6UAH4_9AGAR</name>
<feature type="compositionally biased region" description="Basic and acidic residues" evidence="1">
    <location>
        <begin position="268"/>
        <end position="279"/>
    </location>
</feature>
<feature type="region of interest" description="Disordered" evidence="1">
    <location>
        <begin position="260"/>
        <end position="279"/>
    </location>
</feature>
<reference evidence="2" key="1">
    <citation type="submission" date="2023-03" db="EMBL/GenBank/DDBJ databases">
        <title>Massive genome expansion in bonnet fungi (Mycena s.s.) driven by repeated elements and novel gene families across ecological guilds.</title>
        <authorList>
            <consortium name="Lawrence Berkeley National Laboratory"/>
            <person name="Harder C.B."/>
            <person name="Miyauchi S."/>
            <person name="Viragh M."/>
            <person name="Kuo A."/>
            <person name="Thoen E."/>
            <person name="Andreopoulos B."/>
            <person name="Lu D."/>
            <person name="Skrede I."/>
            <person name="Drula E."/>
            <person name="Henrissat B."/>
            <person name="Morin E."/>
            <person name="Kohler A."/>
            <person name="Barry K."/>
            <person name="LaButti K."/>
            <person name="Morin E."/>
            <person name="Salamov A."/>
            <person name="Lipzen A."/>
            <person name="Mereny Z."/>
            <person name="Hegedus B."/>
            <person name="Baldrian P."/>
            <person name="Stursova M."/>
            <person name="Weitz H."/>
            <person name="Taylor A."/>
            <person name="Grigoriev I.V."/>
            <person name="Nagy L.G."/>
            <person name="Martin F."/>
            <person name="Kauserud H."/>
        </authorList>
    </citation>
    <scope>NUCLEOTIDE SEQUENCE</scope>
    <source>
        <strain evidence="2">CBHHK173m</strain>
    </source>
</reference>
<evidence type="ECO:0000256" key="1">
    <source>
        <dbReference type="SAM" id="MobiDB-lite"/>
    </source>
</evidence>
<keyword evidence="3" id="KW-1185">Reference proteome</keyword>
<sequence length="279" mass="30225">MDGQHGTLGHAPRPQVRPQVHVPLHLRLLVSGMMGLAFGAIPSTRNVPLHGGSSRTYRRWLEFIDAGQASFWLGLSARAATSMHWRLGADLPASERAGCRASAPHRDSDPGPAHRRLFGSGGCQSRLARLARRAPIRSAKQRRALDAPAAGNRLASNRASWVSRMRRHPYMARAAPRCSSPHHSPALVSPVVGHQSRHARAPSRRVYTCARAARSPCSVKSSSHVQPHPVRPALALIFPATACHVRPCVLPPPPPPNSCAIWDAGAPEEARENAKPEPR</sequence>
<evidence type="ECO:0000313" key="3">
    <source>
        <dbReference type="Proteomes" id="UP001222325"/>
    </source>
</evidence>
<evidence type="ECO:0000313" key="2">
    <source>
        <dbReference type="EMBL" id="KAJ7091317.1"/>
    </source>
</evidence>
<dbReference type="Proteomes" id="UP001222325">
    <property type="component" value="Unassembled WGS sequence"/>
</dbReference>
<organism evidence="2 3">
    <name type="scientific">Mycena belliarum</name>
    <dbReference type="NCBI Taxonomy" id="1033014"/>
    <lineage>
        <taxon>Eukaryota</taxon>
        <taxon>Fungi</taxon>
        <taxon>Dikarya</taxon>
        <taxon>Basidiomycota</taxon>
        <taxon>Agaricomycotina</taxon>
        <taxon>Agaricomycetes</taxon>
        <taxon>Agaricomycetidae</taxon>
        <taxon>Agaricales</taxon>
        <taxon>Marasmiineae</taxon>
        <taxon>Mycenaceae</taxon>
        <taxon>Mycena</taxon>
    </lineage>
</organism>
<protein>
    <submittedName>
        <fullName evidence="2">Uncharacterized protein</fullName>
    </submittedName>
</protein>
<gene>
    <name evidence="2" type="ORF">B0H15DRAFT_799815</name>
</gene>
<accession>A0AAD6UAH4</accession>
<dbReference type="AlphaFoldDB" id="A0AAD6UAH4"/>
<comment type="caution">
    <text evidence="2">The sequence shown here is derived from an EMBL/GenBank/DDBJ whole genome shotgun (WGS) entry which is preliminary data.</text>
</comment>
<dbReference type="EMBL" id="JARJCN010000020">
    <property type="protein sequence ID" value="KAJ7091317.1"/>
    <property type="molecule type" value="Genomic_DNA"/>
</dbReference>
<proteinExistence type="predicted"/>